<protein>
    <recommendedName>
        <fullName evidence="4">SOUL heme-binding protein</fullName>
    </recommendedName>
</protein>
<evidence type="ECO:0000313" key="2">
    <source>
        <dbReference type="EMBL" id="KIY98048.1"/>
    </source>
</evidence>
<dbReference type="SUPFAM" id="SSF55136">
    <property type="entry name" value="Probable bacterial effector-binding domain"/>
    <property type="match status" value="1"/>
</dbReference>
<dbReference type="PANTHER" id="PTHR11220">
    <property type="entry name" value="HEME-BINDING PROTEIN-RELATED"/>
    <property type="match status" value="1"/>
</dbReference>
<accession>A0A0D2KR40</accession>
<dbReference type="InterPro" id="IPR011256">
    <property type="entry name" value="Reg_factor_effector_dom_sf"/>
</dbReference>
<dbReference type="Proteomes" id="UP000054498">
    <property type="component" value="Unassembled WGS sequence"/>
</dbReference>
<comment type="similarity">
    <text evidence="1">Belongs to the HEBP family.</text>
</comment>
<dbReference type="PANTHER" id="PTHR11220:SF1">
    <property type="entry name" value="HEME-BINDING PROTEIN 2"/>
    <property type="match status" value="1"/>
</dbReference>
<dbReference type="AlphaFoldDB" id="A0A0D2KR40"/>
<feature type="non-terminal residue" evidence="2">
    <location>
        <position position="151"/>
    </location>
</feature>
<evidence type="ECO:0000313" key="3">
    <source>
        <dbReference type="Proteomes" id="UP000054498"/>
    </source>
</evidence>
<dbReference type="InterPro" id="IPR006917">
    <property type="entry name" value="SOUL_heme-bd"/>
</dbReference>
<evidence type="ECO:0000256" key="1">
    <source>
        <dbReference type="ARBA" id="ARBA00009817"/>
    </source>
</evidence>
<organism evidence="2 3">
    <name type="scientific">Monoraphidium neglectum</name>
    <dbReference type="NCBI Taxonomy" id="145388"/>
    <lineage>
        <taxon>Eukaryota</taxon>
        <taxon>Viridiplantae</taxon>
        <taxon>Chlorophyta</taxon>
        <taxon>core chlorophytes</taxon>
        <taxon>Chlorophyceae</taxon>
        <taxon>CS clade</taxon>
        <taxon>Sphaeropleales</taxon>
        <taxon>Selenastraceae</taxon>
        <taxon>Monoraphidium</taxon>
    </lineage>
</organism>
<sequence>MTSLCPTPASLMPIITGPRGLDCPDFDVLETSGDVELRRYHKARYVVTHSEAESLLAAQIEGTKRLLGYLAGANEDDARLLPPTVPLETILFPADRRSETVEGRFCVALYLPECAQDRPPRPTDRRVRIVRARTTDWFVLKIRTSLIDERA</sequence>
<dbReference type="KEGG" id="mng:MNEG_9911"/>
<evidence type="ECO:0008006" key="4">
    <source>
        <dbReference type="Google" id="ProtNLM"/>
    </source>
</evidence>
<proteinExistence type="inferred from homology"/>
<reference evidence="2 3" key="1">
    <citation type="journal article" date="2013" name="BMC Genomics">
        <title>Reconstruction of the lipid metabolism for the microalga Monoraphidium neglectum from its genome sequence reveals characteristics suitable for biofuel production.</title>
        <authorList>
            <person name="Bogen C."/>
            <person name="Al-Dilaimi A."/>
            <person name="Albersmeier A."/>
            <person name="Wichmann J."/>
            <person name="Grundmann M."/>
            <person name="Rupp O."/>
            <person name="Lauersen K.J."/>
            <person name="Blifernez-Klassen O."/>
            <person name="Kalinowski J."/>
            <person name="Goesmann A."/>
            <person name="Mussgnug J.H."/>
            <person name="Kruse O."/>
        </authorList>
    </citation>
    <scope>NUCLEOTIDE SEQUENCE [LARGE SCALE GENOMIC DNA]</scope>
    <source>
        <strain evidence="2 3">SAG 48.87</strain>
    </source>
</reference>
<dbReference type="EMBL" id="KK102329">
    <property type="protein sequence ID" value="KIY98048.1"/>
    <property type="molecule type" value="Genomic_DNA"/>
</dbReference>
<gene>
    <name evidence="2" type="ORF">MNEG_9911</name>
</gene>
<keyword evidence="3" id="KW-1185">Reference proteome</keyword>
<dbReference type="RefSeq" id="XP_013897068.1">
    <property type="nucleotide sequence ID" value="XM_014041614.1"/>
</dbReference>
<name>A0A0D2KR40_9CHLO</name>
<dbReference type="Pfam" id="PF04832">
    <property type="entry name" value="SOUL"/>
    <property type="match status" value="1"/>
</dbReference>
<dbReference type="OrthoDB" id="535855at2759"/>
<dbReference type="Gene3D" id="3.20.80.10">
    <property type="entry name" value="Regulatory factor, effector binding domain"/>
    <property type="match status" value="1"/>
</dbReference>
<dbReference type="GeneID" id="25742786"/>